<dbReference type="UniPathway" id="UPA00277">
    <property type="reaction ID" value="UER00407"/>
</dbReference>
<evidence type="ECO:0000256" key="10">
    <source>
        <dbReference type="ARBA" id="ARBA00022827"/>
    </source>
</evidence>
<evidence type="ECO:0000256" key="5">
    <source>
        <dbReference type="ARBA" id="ARBA00022643"/>
    </source>
</evidence>
<dbReference type="InterPro" id="IPR015864">
    <property type="entry name" value="FAD_synthase"/>
</dbReference>
<comment type="pathway">
    <text evidence="2 15">Cofactor biosynthesis; FAD biosynthesis; FAD from FMN: step 1/1.</text>
</comment>
<gene>
    <name evidence="17" type="primary">ribF</name>
    <name evidence="17" type="ORF">TsocGM_10870</name>
</gene>
<comment type="catalytic activity">
    <reaction evidence="13 15">
        <text>riboflavin + ATP = FMN + ADP + H(+)</text>
        <dbReference type="Rhea" id="RHEA:14357"/>
        <dbReference type="ChEBI" id="CHEBI:15378"/>
        <dbReference type="ChEBI" id="CHEBI:30616"/>
        <dbReference type="ChEBI" id="CHEBI:57986"/>
        <dbReference type="ChEBI" id="CHEBI:58210"/>
        <dbReference type="ChEBI" id="CHEBI:456216"/>
        <dbReference type="EC" id="2.7.1.26"/>
    </reaction>
</comment>
<reference evidence="17 18" key="2">
    <citation type="submission" date="2019-01" db="EMBL/GenBank/DDBJ databases">
        <title>Tautonia sociabilis, a novel thermotolerant planctomycete of Isosphaeraceae family, isolated from a 4000 m deep subterranean habitat.</title>
        <authorList>
            <person name="Kovaleva O.L."/>
            <person name="Elcheninov A.G."/>
            <person name="Van Heerden E."/>
            <person name="Toshchakov S.V."/>
            <person name="Novikov A."/>
            <person name="Bonch-Osmolovskaya E.A."/>
            <person name="Kublanov I.V."/>
        </authorList>
    </citation>
    <scope>NUCLEOTIDE SEQUENCE [LARGE SCALE GENOMIC DNA]</scope>
    <source>
        <strain evidence="17 18">GM2012</strain>
    </source>
</reference>
<comment type="caution">
    <text evidence="17">The sequence shown here is derived from an EMBL/GenBank/DDBJ whole genome shotgun (WGS) entry which is preliminary data.</text>
</comment>
<dbReference type="InterPro" id="IPR023468">
    <property type="entry name" value="Riboflavin_kinase"/>
</dbReference>
<dbReference type="Pfam" id="PF06574">
    <property type="entry name" value="FAD_syn"/>
    <property type="match status" value="1"/>
</dbReference>
<evidence type="ECO:0000259" key="16">
    <source>
        <dbReference type="SMART" id="SM00904"/>
    </source>
</evidence>
<dbReference type="Pfam" id="PF01687">
    <property type="entry name" value="Flavokinase"/>
    <property type="match status" value="1"/>
</dbReference>
<evidence type="ECO:0000256" key="2">
    <source>
        <dbReference type="ARBA" id="ARBA00004726"/>
    </source>
</evidence>
<keyword evidence="9 15" id="KW-0418">Kinase</keyword>
<keyword evidence="18" id="KW-1185">Reference proteome</keyword>
<dbReference type="EC" id="2.7.1.26" evidence="15"/>
<dbReference type="RefSeq" id="WP_126725392.1">
    <property type="nucleotide sequence ID" value="NZ_RYZH01000018.1"/>
</dbReference>
<dbReference type="CDD" id="cd02064">
    <property type="entry name" value="FAD_synthetase_N"/>
    <property type="match status" value="1"/>
</dbReference>
<dbReference type="SUPFAM" id="SSF82114">
    <property type="entry name" value="Riboflavin kinase-like"/>
    <property type="match status" value="1"/>
</dbReference>
<name>A0A432MJU8_9BACT</name>
<evidence type="ECO:0000256" key="14">
    <source>
        <dbReference type="ARBA" id="ARBA00049494"/>
    </source>
</evidence>
<dbReference type="PANTHER" id="PTHR22749">
    <property type="entry name" value="RIBOFLAVIN KINASE/FMN ADENYLYLTRANSFERASE"/>
    <property type="match status" value="1"/>
</dbReference>
<organism evidence="17 18">
    <name type="scientific">Tautonia sociabilis</name>
    <dbReference type="NCBI Taxonomy" id="2080755"/>
    <lineage>
        <taxon>Bacteria</taxon>
        <taxon>Pseudomonadati</taxon>
        <taxon>Planctomycetota</taxon>
        <taxon>Planctomycetia</taxon>
        <taxon>Isosphaerales</taxon>
        <taxon>Isosphaeraceae</taxon>
        <taxon>Tautonia</taxon>
    </lineage>
</organism>
<evidence type="ECO:0000256" key="15">
    <source>
        <dbReference type="PIRNR" id="PIRNR004491"/>
    </source>
</evidence>
<keyword evidence="7 15" id="KW-0548">Nucleotidyltransferase</keyword>
<evidence type="ECO:0000256" key="1">
    <source>
        <dbReference type="ARBA" id="ARBA00002121"/>
    </source>
</evidence>
<keyword evidence="8 15" id="KW-0547">Nucleotide-binding</keyword>
<keyword evidence="6 15" id="KW-0808">Transferase</keyword>
<evidence type="ECO:0000256" key="12">
    <source>
        <dbReference type="ARBA" id="ARBA00023268"/>
    </source>
</evidence>
<evidence type="ECO:0000256" key="13">
    <source>
        <dbReference type="ARBA" id="ARBA00047880"/>
    </source>
</evidence>
<keyword evidence="11 15" id="KW-0067">ATP-binding</keyword>
<dbReference type="GO" id="GO:0003919">
    <property type="term" value="F:FMN adenylyltransferase activity"/>
    <property type="evidence" value="ECO:0007669"/>
    <property type="project" value="UniProtKB-UniRule"/>
</dbReference>
<dbReference type="GO" id="GO:0009231">
    <property type="term" value="P:riboflavin biosynthetic process"/>
    <property type="evidence" value="ECO:0007669"/>
    <property type="project" value="InterPro"/>
</dbReference>
<dbReference type="GO" id="GO:0006747">
    <property type="term" value="P:FAD biosynthetic process"/>
    <property type="evidence" value="ECO:0007669"/>
    <property type="project" value="UniProtKB-UniRule"/>
</dbReference>
<dbReference type="GO" id="GO:0005524">
    <property type="term" value="F:ATP binding"/>
    <property type="evidence" value="ECO:0007669"/>
    <property type="project" value="UniProtKB-UniRule"/>
</dbReference>
<keyword evidence="4 15" id="KW-0285">Flavoprotein</keyword>
<dbReference type="SMART" id="SM00904">
    <property type="entry name" value="Flavokinase"/>
    <property type="match status" value="1"/>
</dbReference>
<evidence type="ECO:0000256" key="3">
    <source>
        <dbReference type="ARBA" id="ARBA00005201"/>
    </source>
</evidence>
<keyword evidence="10 15" id="KW-0274">FAD</keyword>
<accession>A0A432MJU8</accession>
<keyword evidence="12" id="KW-0511">Multifunctional enzyme</keyword>
<evidence type="ECO:0000256" key="4">
    <source>
        <dbReference type="ARBA" id="ARBA00022630"/>
    </source>
</evidence>
<dbReference type="InterPro" id="IPR023465">
    <property type="entry name" value="Riboflavin_kinase_dom_sf"/>
</dbReference>
<dbReference type="UniPathway" id="UPA00276">
    <property type="reaction ID" value="UER00406"/>
</dbReference>
<dbReference type="Proteomes" id="UP000280296">
    <property type="component" value="Unassembled WGS sequence"/>
</dbReference>
<evidence type="ECO:0000256" key="8">
    <source>
        <dbReference type="ARBA" id="ARBA00022741"/>
    </source>
</evidence>
<proteinExistence type="inferred from homology"/>
<dbReference type="GO" id="GO:0008531">
    <property type="term" value="F:riboflavin kinase activity"/>
    <property type="evidence" value="ECO:0007669"/>
    <property type="project" value="UniProtKB-UniRule"/>
</dbReference>
<dbReference type="AlphaFoldDB" id="A0A432MJU8"/>
<dbReference type="InterPro" id="IPR015865">
    <property type="entry name" value="Riboflavin_kinase_bac/euk"/>
</dbReference>
<sequence length="318" mass="34354">MLIVDRLEPVPDRLRRAVISIGNFDGVHLGHVALLDRLIRMARRLDAPAVALTFDPHPIALLRPDQAPPPLTWTGRKVELMRRAGADEVVVFKTGPWLLGLTAREFFDRVIREQFQAVGIVEGPTFGFGRDRAGTVETLDDWCAEAGLHFEIAPPADRDGRIVSSTRIRHALLDGKADEAAALLGRPHRLRGTVVRGAGRGRAIGVPTANLGGIDTLIPADGVYAGVSFLDDGEGPIPSAVHIGPNATFGAEIRTVEVHLLDFEADLYGRGLELDVLARLRPTETFAGLEPLLAQMRIDVSRAREVIASAAAQGRPAD</sequence>
<dbReference type="InterPro" id="IPR002606">
    <property type="entry name" value="Riboflavin_kinase_bac"/>
</dbReference>
<dbReference type="OrthoDB" id="9803667at2"/>
<evidence type="ECO:0000256" key="11">
    <source>
        <dbReference type="ARBA" id="ARBA00022840"/>
    </source>
</evidence>
<evidence type="ECO:0000256" key="7">
    <source>
        <dbReference type="ARBA" id="ARBA00022695"/>
    </source>
</evidence>
<dbReference type="Gene3D" id="2.40.30.30">
    <property type="entry name" value="Riboflavin kinase-like"/>
    <property type="match status" value="1"/>
</dbReference>
<evidence type="ECO:0000256" key="6">
    <source>
        <dbReference type="ARBA" id="ARBA00022679"/>
    </source>
</evidence>
<keyword evidence="5 15" id="KW-0288">FMN</keyword>
<evidence type="ECO:0000313" key="17">
    <source>
        <dbReference type="EMBL" id="RUL87682.1"/>
    </source>
</evidence>
<dbReference type="SUPFAM" id="SSF52374">
    <property type="entry name" value="Nucleotidylyl transferase"/>
    <property type="match status" value="1"/>
</dbReference>
<dbReference type="EMBL" id="RYZH01000018">
    <property type="protein sequence ID" value="RUL87682.1"/>
    <property type="molecule type" value="Genomic_DNA"/>
</dbReference>
<dbReference type="NCBIfam" id="TIGR00083">
    <property type="entry name" value="ribF"/>
    <property type="match status" value="1"/>
</dbReference>
<protein>
    <recommendedName>
        <fullName evidence="15">Riboflavin biosynthesis protein</fullName>
    </recommendedName>
    <domain>
        <recommendedName>
            <fullName evidence="15">Riboflavin kinase</fullName>
            <ecNumber evidence="15">2.7.1.26</ecNumber>
        </recommendedName>
        <alternativeName>
            <fullName evidence="15">Flavokinase</fullName>
        </alternativeName>
    </domain>
    <domain>
        <recommendedName>
            <fullName evidence="15">FMN adenylyltransferase</fullName>
            <ecNumber evidence="15">2.7.7.2</ecNumber>
        </recommendedName>
        <alternativeName>
            <fullName evidence="15">FAD pyrophosphorylase</fullName>
        </alternativeName>
        <alternativeName>
            <fullName evidence="15">FAD synthase</fullName>
        </alternativeName>
    </domain>
</protein>
<dbReference type="PIRSF" id="PIRSF004491">
    <property type="entry name" value="FAD_Synth"/>
    <property type="match status" value="1"/>
</dbReference>
<dbReference type="Gene3D" id="3.40.50.620">
    <property type="entry name" value="HUPs"/>
    <property type="match status" value="1"/>
</dbReference>
<comment type="function">
    <text evidence="1">Catalyzes the phosphorylation of riboflavin to FMN followed by the adenylation of FMN to FAD.</text>
</comment>
<dbReference type="FunFam" id="3.40.50.620:FF:000021">
    <property type="entry name" value="Riboflavin biosynthesis protein"/>
    <property type="match status" value="1"/>
</dbReference>
<dbReference type="InterPro" id="IPR014729">
    <property type="entry name" value="Rossmann-like_a/b/a_fold"/>
</dbReference>
<dbReference type="GO" id="GO:0009398">
    <property type="term" value="P:FMN biosynthetic process"/>
    <property type="evidence" value="ECO:0007669"/>
    <property type="project" value="UniProtKB-UniRule"/>
</dbReference>
<reference evidence="17 18" key="1">
    <citation type="submission" date="2018-12" db="EMBL/GenBank/DDBJ databases">
        <authorList>
            <person name="Toschakov S.V."/>
        </authorList>
    </citation>
    <scope>NUCLEOTIDE SEQUENCE [LARGE SCALE GENOMIC DNA]</scope>
    <source>
        <strain evidence="17 18">GM2012</strain>
    </source>
</reference>
<feature type="domain" description="Riboflavin kinase" evidence="16">
    <location>
        <begin position="183"/>
        <end position="308"/>
    </location>
</feature>
<dbReference type="PANTHER" id="PTHR22749:SF6">
    <property type="entry name" value="RIBOFLAVIN KINASE"/>
    <property type="match status" value="1"/>
</dbReference>
<comment type="catalytic activity">
    <reaction evidence="14 15">
        <text>FMN + ATP + H(+) = FAD + diphosphate</text>
        <dbReference type="Rhea" id="RHEA:17237"/>
        <dbReference type="ChEBI" id="CHEBI:15378"/>
        <dbReference type="ChEBI" id="CHEBI:30616"/>
        <dbReference type="ChEBI" id="CHEBI:33019"/>
        <dbReference type="ChEBI" id="CHEBI:57692"/>
        <dbReference type="ChEBI" id="CHEBI:58210"/>
        <dbReference type="EC" id="2.7.7.2"/>
    </reaction>
</comment>
<comment type="similarity">
    <text evidence="15">Belongs to the ribF family.</text>
</comment>
<comment type="pathway">
    <text evidence="3 15">Cofactor biosynthesis; FMN biosynthesis; FMN from riboflavin (ATP route): step 1/1.</text>
</comment>
<evidence type="ECO:0000313" key="18">
    <source>
        <dbReference type="Proteomes" id="UP000280296"/>
    </source>
</evidence>
<evidence type="ECO:0000256" key="9">
    <source>
        <dbReference type="ARBA" id="ARBA00022777"/>
    </source>
</evidence>
<dbReference type="EC" id="2.7.7.2" evidence="15"/>